<dbReference type="EMBL" id="WHOB01000066">
    <property type="protein sequence ID" value="NOU81564.1"/>
    <property type="molecule type" value="Genomic_DNA"/>
</dbReference>
<feature type="domain" description="Glycosyltransferase 2-like" evidence="1">
    <location>
        <begin position="5"/>
        <end position="125"/>
    </location>
</feature>
<organism evidence="2 3">
    <name type="scientific">Paenibacillus phytohabitans</name>
    <dbReference type="NCBI Taxonomy" id="2654978"/>
    <lineage>
        <taxon>Bacteria</taxon>
        <taxon>Bacillati</taxon>
        <taxon>Bacillota</taxon>
        <taxon>Bacilli</taxon>
        <taxon>Bacillales</taxon>
        <taxon>Paenibacillaceae</taxon>
        <taxon>Paenibacillus</taxon>
    </lineage>
</organism>
<keyword evidence="3" id="KW-1185">Reference proteome</keyword>
<dbReference type="SUPFAM" id="SSF48452">
    <property type="entry name" value="TPR-like"/>
    <property type="match status" value="1"/>
</dbReference>
<dbReference type="PANTHER" id="PTHR43630">
    <property type="entry name" value="POLY-BETA-1,6-N-ACETYL-D-GLUCOSAMINE SYNTHASE"/>
    <property type="match status" value="1"/>
</dbReference>
<reference evidence="2 3" key="1">
    <citation type="submission" date="2019-10" db="EMBL/GenBank/DDBJ databases">
        <title>Description of Paenibacillus terricola sp. nov.</title>
        <authorList>
            <person name="Carlier A."/>
            <person name="Qi S."/>
        </authorList>
    </citation>
    <scope>NUCLEOTIDE SEQUENCE [LARGE SCALE GENOMIC DNA]</scope>
    <source>
        <strain evidence="2 3">LMG 31459</strain>
    </source>
</reference>
<dbReference type="PANTHER" id="PTHR43630:SF2">
    <property type="entry name" value="GLYCOSYLTRANSFERASE"/>
    <property type="match status" value="1"/>
</dbReference>
<dbReference type="InterPro" id="IPR029044">
    <property type="entry name" value="Nucleotide-diphossugar_trans"/>
</dbReference>
<name>A0ABX1YMJ5_9BACL</name>
<gene>
    <name evidence="2" type="ORF">GC101_22130</name>
</gene>
<dbReference type="RefSeq" id="WP_171719038.1">
    <property type="nucleotide sequence ID" value="NZ_WHOB01000066.1"/>
</dbReference>
<dbReference type="Gene3D" id="1.25.40.10">
    <property type="entry name" value="Tetratricopeptide repeat domain"/>
    <property type="match status" value="1"/>
</dbReference>
<dbReference type="SUPFAM" id="SSF53448">
    <property type="entry name" value="Nucleotide-diphospho-sugar transferases"/>
    <property type="match status" value="1"/>
</dbReference>
<protein>
    <submittedName>
        <fullName evidence="2">Glycosyltransferase</fullName>
    </submittedName>
</protein>
<sequence length="366" mass="42507">MITISLCMIVRNEENGLGRCLESVRDIADEIVIVDTGSTDRTKEIAAEYGAVIYDFEWIDDFGAARNEAFSKATKEYILWLDADDVIEEADQKLFKELKETLSTAYHSVNMPYNLGVDSEGRVTSSLRRNRLVRRDCNFQWIGPVHEYLAAGGPTLESNICITHKKDKEYTDRNLRIYRGREARGEDFSPRDLYYFANELRDHALHEEALNYYGKFLETGQGWIEDNYQACLKMAECCERLENKQGKMQALYRTLNYDIPRSEFCCRLGFELMDQGRHEHAIYWFELAVSLPRRASMGLQDMTSTTWVPHLQLCVCYDRLGQHVKANYHNEVALSYYPSHPSMQLNRKYFQEFLGDSYVNLIKASS</sequence>
<dbReference type="InterPro" id="IPR001173">
    <property type="entry name" value="Glyco_trans_2-like"/>
</dbReference>
<evidence type="ECO:0000313" key="3">
    <source>
        <dbReference type="Proteomes" id="UP000596857"/>
    </source>
</evidence>
<dbReference type="Proteomes" id="UP000596857">
    <property type="component" value="Unassembled WGS sequence"/>
</dbReference>
<evidence type="ECO:0000313" key="2">
    <source>
        <dbReference type="EMBL" id="NOU81564.1"/>
    </source>
</evidence>
<comment type="caution">
    <text evidence="2">The sequence shown here is derived from an EMBL/GenBank/DDBJ whole genome shotgun (WGS) entry which is preliminary data.</text>
</comment>
<proteinExistence type="predicted"/>
<accession>A0ABX1YMJ5</accession>
<evidence type="ECO:0000259" key="1">
    <source>
        <dbReference type="Pfam" id="PF00535"/>
    </source>
</evidence>
<dbReference type="InterPro" id="IPR011990">
    <property type="entry name" value="TPR-like_helical_dom_sf"/>
</dbReference>
<dbReference type="CDD" id="cd02511">
    <property type="entry name" value="Beta4Glucosyltransferase"/>
    <property type="match status" value="1"/>
</dbReference>
<dbReference type="Pfam" id="PF00535">
    <property type="entry name" value="Glycos_transf_2"/>
    <property type="match status" value="1"/>
</dbReference>
<dbReference type="Gene3D" id="3.90.550.10">
    <property type="entry name" value="Spore Coat Polysaccharide Biosynthesis Protein SpsA, Chain A"/>
    <property type="match status" value="1"/>
</dbReference>